<name>A0ABT2BQU0_9BURK</name>
<protein>
    <recommendedName>
        <fullName evidence="5">Hemolysin XhlA</fullName>
    </recommendedName>
</protein>
<keyword evidence="2" id="KW-0472">Membrane</keyword>
<evidence type="ECO:0000256" key="1">
    <source>
        <dbReference type="SAM" id="MobiDB-lite"/>
    </source>
</evidence>
<feature type="region of interest" description="Disordered" evidence="1">
    <location>
        <begin position="1"/>
        <end position="20"/>
    </location>
</feature>
<dbReference type="RefSeq" id="WP_258858336.1">
    <property type="nucleotide sequence ID" value="NZ_JANUGV010000009.1"/>
</dbReference>
<keyword evidence="2" id="KW-0812">Transmembrane</keyword>
<evidence type="ECO:0000256" key="2">
    <source>
        <dbReference type="SAM" id="Phobius"/>
    </source>
</evidence>
<evidence type="ECO:0000313" key="3">
    <source>
        <dbReference type="EMBL" id="MCS0610771.1"/>
    </source>
</evidence>
<reference evidence="3 4" key="1">
    <citation type="submission" date="2022-08" db="EMBL/GenBank/DDBJ databases">
        <title>Reclassification of Massilia species as members of the genera Telluria, Duganella, Pseudoduganella, Mokoshia gen. nov. and Zemynaea gen. nov. using orthogonal and non-orthogonal genome-based approaches.</title>
        <authorList>
            <person name="Bowman J.P."/>
        </authorList>
    </citation>
    <scope>NUCLEOTIDE SEQUENCE [LARGE SCALE GENOMIC DNA]</scope>
    <source>
        <strain evidence="3 4">JCM 31607</strain>
    </source>
</reference>
<dbReference type="EMBL" id="JANUGV010000009">
    <property type="protein sequence ID" value="MCS0610771.1"/>
    <property type="molecule type" value="Genomic_DNA"/>
</dbReference>
<comment type="caution">
    <text evidence="3">The sequence shown here is derived from an EMBL/GenBank/DDBJ whole genome shotgun (WGS) entry which is preliminary data.</text>
</comment>
<keyword evidence="2" id="KW-1133">Transmembrane helix</keyword>
<evidence type="ECO:0000313" key="4">
    <source>
        <dbReference type="Proteomes" id="UP001205861"/>
    </source>
</evidence>
<feature type="compositionally biased region" description="Polar residues" evidence="1">
    <location>
        <begin position="1"/>
        <end position="10"/>
    </location>
</feature>
<feature type="transmembrane region" description="Helical" evidence="2">
    <location>
        <begin position="66"/>
        <end position="85"/>
    </location>
</feature>
<evidence type="ECO:0008006" key="5">
    <source>
        <dbReference type="Google" id="ProtNLM"/>
    </source>
</evidence>
<sequence length="89" mass="10033">MGRSLDTNDGQPEDGRMEERLDKVEQRLAVLERDVAVIRSNSVTKEDLHREIGAVLREMNAQTWKILTFVAGFGTVLVSATYFIATHTK</sequence>
<gene>
    <name evidence="3" type="ORF">NX773_21605</name>
</gene>
<organism evidence="3 4">
    <name type="scientific">Massilia solisilvae</name>
    <dbReference type="NCBI Taxonomy" id="1811225"/>
    <lineage>
        <taxon>Bacteria</taxon>
        <taxon>Pseudomonadati</taxon>
        <taxon>Pseudomonadota</taxon>
        <taxon>Betaproteobacteria</taxon>
        <taxon>Burkholderiales</taxon>
        <taxon>Oxalobacteraceae</taxon>
        <taxon>Telluria group</taxon>
        <taxon>Massilia</taxon>
    </lineage>
</organism>
<dbReference type="Proteomes" id="UP001205861">
    <property type="component" value="Unassembled WGS sequence"/>
</dbReference>
<proteinExistence type="predicted"/>
<accession>A0ABT2BQU0</accession>
<keyword evidence="4" id="KW-1185">Reference proteome</keyword>